<protein>
    <submittedName>
        <fullName evidence="3">AcrR family transcriptional regulator</fullName>
    </submittedName>
</protein>
<dbReference type="SUPFAM" id="SSF46689">
    <property type="entry name" value="Homeodomain-like"/>
    <property type="match status" value="1"/>
</dbReference>
<dbReference type="EMBL" id="JACHJB010000002">
    <property type="protein sequence ID" value="MBB6346982.1"/>
    <property type="molecule type" value="Genomic_DNA"/>
</dbReference>
<organism evidence="3 4">
    <name type="scientific">Nonomuraea muscovyensis</name>
    <dbReference type="NCBI Taxonomy" id="1124761"/>
    <lineage>
        <taxon>Bacteria</taxon>
        <taxon>Bacillati</taxon>
        <taxon>Actinomycetota</taxon>
        <taxon>Actinomycetes</taxon>
        <taxon>Streptosporangiales</taxon>
        <taxon>Streptosporangiaceae</taxon>
        <taxon>Nonomuraea</taxon>
    </lineage>
</organism>
<dbReference type="GO" id="GO:0003677">
    <property type="term" value="F:DNA binding"/>
    <property type="evidence" value="ECO:0007669"/>
    <property type="project" value="UniProtKB-KW"/>
</dbReference>
<evidence type="ECO:0000256" key="1">
    <source>
        <dbReference type="ARBA" id="ARBA00023125"/>
    </source>
</evidence>
<accession>A0A7X0EWH6</accession>
<name>A0A7X0EWH6_9ACTN</name>
<proteinExistence type="predicted"/>
<dbReference type="AlphaFoldDB" id="A0A7X0EWH6"/>
<evidence type="ECO:0000259" key="2">
    <source>
        <dbReference type="Pfam" id="PF00440"/>
    </source>
</evidence>
<sequence length="107" mass="11668">MRSKKELSGQKAGSFIEEGRRAQTIASAVEVFADLGFAQASPARIAQHTGVSKGVISHHVAVAEHMRAHRTRLRALGEINLRDAHPEHDLDAHAAEPADLFERAVRT</sequence>
<dbReference type="Gene3D" id="1.10.10.60">
    <property type="entry name" value="Homeodomain-like"/>
    <property type="match status" value="1"/>
</dbReference>
<evidence type="ECO:0000313" key="3">
    <source>
        <dbReference type="EMBL" id="MBB6346982.1"/>
    </source>
</evidence>
<evidence type="ECO:0000313" key="4">
    <source>
        <dbReference type="Proteomes" id="UP000583800"/>
    </source>
</evidence>
<feature type="domain" description="HTH tetR-type" evidence="2">
    <location>
        <begin position="25"/>
        <end position="59"/>
    </location>
</feature>
<dbReference type="InterPro" id="IPR001647">
    <property type="entry name" value="HTH_TetR"/>
</dbReference>
<comment type="caution">
    <text evidence="3">The sequence shown here is derived from an EMBL/GenBank/DDBJ whole genome shotgun (WGS) entry which is preliminary data.</text>
</comment>
<dbReference type="RefSeq" id="WP_185085014.1">
    <property type="nucleotide sequence ID" value="NZ_JACHJB010000002.1"/>
</dbReference>
<gene>
    <name evidence="3" type="ORF">FHU36_003527</name>
</gene>
<reference evidence="3 4" key="1">
    <citation type="submission" date="2020-08" db="EMBL/GenBank/DDBJ databases">
        <title>Sequencing the genomes of 1000 actinobacteria strains.</title>
        <authorList>
            <person name="Klenk H.-P."/>
        </authorList>
    </citation>
    <scope>NUCLEOTIDE SEQUENCE [LARGE SCALE GENOMIC DNA]</scope>
    <source>
        <strain evidence="3 4">DSM 45913</strain>
    </source>
</reference>
<dbReference type="Pfam" id="PF00440">
    <property type="entry name" value="TetR_N"/>
    <property type="match status" value="1"/>
</dbReference>
<keyword evidence="4" id="KW-1185">Reference proteome</keyword>
<dbReference type="Proteomes" id="UP000583800">
    <property type="component" value="Unassembled WGS sequence"/>
</dbReference>
<keyword evidence="1" id="KW-0238">DNA-binding</keyword>
<dbReference type="InterPro" id="IPR009057">
    <property type="entry name" value="Homeodomain-like_sf"/>
</dbReference>